<comment type="subcellular location">
    <subcellularLocation>
        <location evidence="1">Endomembrane system</location>
        <topology evidence="1">Peripheral membrane protein</topology>
    </subcellularLocation>
</comment>
<evidence type="ECO:0000256" key="5">
    <source>
        <dbReference type="ARBA" id="ARBA00023136"/>
    </source>
</evidence>
<sequence length="132" mass="14877">MHLKVMQPINVLIDERVTKVTAEGEEGSFCLLPQHVDWIAALVPGILSFESETGEEIFLAIDEGILVKQGAMVWVSVRSAVRGVDLETLHQTVQQQFRQLDEQERQARSTLARLETSFVREFMELGGSHEIT</sequence>
<dbReference type="GO" id="GO:0046933">
    <property type="term" value="F:proton-transporting ATP synthase activity, rotational mechanism"/>
    <property type="evidence" value="ECO:0007669"/>
    <property type="project" value="InterPro"/>
</dbReference>
<dbReference type="InterPro" id="IPR036771">
    <property type="entry name" value="ATPsynth_dsu/esu_N"/>
</dbReference>
<feature type="domain" description="ATP synthase F1 complex delta/epsilon subunit N-terminal" evidence="8">
    <location>
        <begin position="1"/>
        <end position="80"/>
    </location>
</feature>
<dbReference type="InterPro" id="IPR001469">
    <property type="entry name" value="ATP_synth_F1_dsu/esu"/>
</dbReference>
<dbReference type="NCBIfam" id="TIGR03166">
    <property type="entry name" value="alt_F1F0_F1_eps"/>
    <property type="match status" value="1"/>
</dbReference>
<organism evidence="9">
    <name type="scientific">Oscillatoriales cyanobacterium SpSt-418</name>
    <dbReference type="NCBI Taxonomy" id="2282169"/>
    <lineage>
        <taxon>Bacteria</taxon>
        <taxon>Bacillati</taxon>
        <taxon>Cyanobacteriota</taxon>
        <taxon>Cyanophyceae</taxon>
        <taxon>Oscillatoriophycideae</taxon>
        <taxon>Oscillatoriales</taxon>
    </lineage>
</organism>
<dbReference type="EMBL" id="DSRU01000247">
    <property type="protein sequence ID" value="HFM99475.1"/>
    <property type="molecule type" value="Genomic_DNA"/>
</dbReference>
<keyword evidence="7" id="KW-0175">Coiled coil</keyword>
<dbReference type="GO" id="GO:0045259">
    <property type="term" value="C:proton-transporting ATP synthase complex"/>
    <property type="evidence" value="ECO:0007669"/>
    <property type="project" value="UniProtKB-KW"/>
</dbReference>
<dbReference type="Pfam" id="PF02823">
    <property type="entry name" value="ATP-synt_DE_N"/>
    <property type="match status" value="1"/>
</dbReference>
<evidence type="ECO:0000256" key="1">
    <source>
        <dbReference type="ARBA" id="ARBA00004184"/>
    </source>
</evidence>
<keyword evidence="3" id="KW-0813">Transport</keyword>
<evidence type="ECO:0000256" key="2">
    <source>
        <dbReference type="ARBA" id="ARBA00005712"/>
    </source>
</evidence>
<dbReference type="SUPFAM" id="SSF51344">
    <property type="entry name" value="Epsilon subunit of F1F0-ATP synthase N-terminal domain"/>
    <property type="match status" value="1"/>
</dbReference>
<evidence type="ECO:0000259" key="8">
    <source>
        <dbReference type="Pfam" id="PF02823"/>
    </source>
</evidence>
<accession>A0A7C3PGS4</accession>
<dbReference type="GO" id="GO:0012505">
    <property type="term" value="C:endomembrane system"/>
    <property type="evidence" value="ECO:0007669"/>
    <property type="project" value="UniProtKB-SubCell"/>
</dbReference>
<comment type="similarity">
    <text evidence="2">Belongs to the ATPase epsilon chain family.</text>
</comment>
<evidence type="ECO:0000256" key="6">
    <source>
        <dbReference type="ARBA" id="ARBA00023196"/>
    </source>
</evidence>
<dbReference type="NCBIfam" id="NF004871">
    <property type="entry name" value="PRK06228.1"/>
    <property type="match status" value="1"/>
</dbReference>
<evidence type="ECO:0000256" key="7">
    <source>
        <dbReference type="SAM" id="Coils"/>
    </source>
</evidence>
<dbReference type="InterPro" id="IPR020546">
    <property type="entry name" value="ATP_synth_F1_dsu/esu_N"/>
</dbReference>
<dbReference type="Gene3D" id="2.60.15.10">
    <property type="entry name" value="F0F1 ATP synthase delta/epsilon subunit, N-terminal"/>
    <property type="match status" value="1"/>
</dbReference>
<keyword evidence="6" id="KW-0139">CF(1)</keyword>
<proteinExistence type="inferred from homology"/>
<name>A0A7C3PGS4_9CYAN</name>
<evidence type="ECO:0000313" key="9">
    <source>
        <dbReference type="EMBL" id="HFM99475.1"/>
    </source>
</evidence>
<keyword evidence="4" id="KW-0406">Ion transport</keyword>
<protein>
    <submittedName>
        <fullName evidence="9">F0F1 ATP synthase subunit epsilon</fullName>
    </submittedName>
</protein>
<gene>
    <name evidence="9" type="ORF">ENR64_17265</name>
</gene>
<reference evidence="9" key="1">
    <citation type="journal article" date="2020" name="mSystems">
        <title>Genome- and Community-Level Interaction Insights into Carbon Utilization and Element Cycling Functions of Hydrothermarchaeota in Hydrothermal Sediment.</title>
        <authorList>
            <person name="Zhou Z."/>
            <person name="Liu Y."/>
            <person name="Xu W."/>
            <person name="Pan J."/>
            <person name="Luo Z.H."/>
            <person name="Li M."/>
        </authorList>
    </citation>
    <scope>NUCLEOTIDE SEQUENCE [LARGE SCALE GENOMIC DNA]</scope>
    <source>
        <strain evidence="9">SpSt-418</strain>
    </source>
</reference>
<keyword evidence="5" id="KW-0472">Membrane</keyword>
<feature type="coiled-coil region" evidence="7">
    <location>
        <begin position="86"/>
        <end position="117"/>
    </location>
</feature>
<keyword evidence="6" id="KW-0066">ATP synthesis</keyword>
<comment type="caution">
    <text evidence="9">The sequence shown here is derived from an EMBL/GenBank/DDBJ whole genome shotgun (WGS) entry which is preliminary data.</text>
</comment>
<evidence type="ECO:0000256" key="3">
    <source>
        <dbReference type="ARBA" id="ARBA00022448"/>
    </source>
</evidence>
<dbReference type="CDD" id="cd12152">
    <property type="entry name" value="F1-ATPase_delta"/>
    <property type="match status" value="1"/>
</dbReference>
<dbReference type="InterPro" id="IPR024037">
    <property type="entry name" value="Alt_ATP_synth_F1_esu"/>
</dbReference>
<evidence type="ECO:0000256" key="4">
    <source>
        <dbReference type="ARBA" id="ARBA00023065"/>
    </source>
</evidence>
<dbReference type="AlphaFoldDB" id="A0A7C3PGS4"/>